<dbReference type="AlphaFoldDB" id="A0A1X0P8K3"/>
<proteinExistence type="inferred from homology"/>
<dbReference type="GO" id="GO:0003724">
    <property type="term" value="F:RNA helicase activity"/>
    <property type="evidence" value="ECO:0007669"/>
    <property type="project" value="UniProtKB-EC"/>
</dbReference>
<feature type="compositionally biased region" description="Polar residues" evidence="7">
    <location>
        <begin position="578"/>
        <end position="589"/>
    </location>
</feature>
<dbReference type="PROSITE" id="PS51194">
    <property type="entry name" value="HELICASE_CTER"/>
    <property type="match status" value="1"/>
</dbReference>
<evidence type="ECO:0000313" key="11">
    <source>
        <dbReference type="Proteomes" id="UP000192257"/>
    </source>
</evidence>
<dbReference type="OrthoDB" id="196131at2759"/>
<comment type="caution">
    <text evidence="10">The sequence shown here is derived from an EMBL/GenBank/DDBJ whole genome shotgun (WGS) entry which is preliminary data.</text>
</comment>
<dbReference type="PROSITE" id="PS00039">
    <property type="entry name" value="DEAD_ATP_HELICASE"/>
    <property type="match status" value="1"/>
</dbReference>
<dbReference type="SMART" id="SM00490">
    <property type="entry name" value="HELICc"/>
    <property type="match status" value="1"/>
</dbReference>
<dbReference type="STRING" id="67003.A0A1X0P8K3"/>
<evidence type="ECO:0000256" key="6">
    <source>
        <dbReference type="RuleBase" id="RU000492"/>
    </source>
</evidence>
<dbReference type="EC" id="3.6.4.13" evidence="1"/>
<dbReference type="CDD" id="cd18787">
    <property type="entry name" value="SF2_C_DEAD"/>
    <property type="match status" value="1"/>
</dbReference>
<accession>A0A1X0P8K3</accession>
<feature type="compositionally biased region" description="Low complexity" evidence="7">
    <location>
        <begin position="39"/>
        <end position="55"/>
    </location>
</feature>
<keyword evidence="5 6" id="KW-0067">ATP-binding</keyword>
<evidence type="ECO:0000256" key="2">
    <source>
        <dbReference type="ARBA" id="ARBA00022741"/>
    </source>
</evidence>
<comment type="similarity">
    <text evidence="6">Belongs to the DEAD box helicase family.</text>
</comment>
<dbReference type="Gene3D" id="3.40.50.300">
    <property type="entry name" value="P-loop containing nucleotide triphosphate hydrolases"/>
    <property type="match status" value="2"/>
</dbReference>
<evidence type="ECO:0000313" key="10">
    <source>
        <dbReference type="EMBL" id="ORC92953.1"/>
    </source>
</evidence>
<dbReference type="FunFam" id="3.40.50.300:FF:000008">
    <property type="entry name" value="ATP-dependent RNA helicase RhlB"/>
    <property type="match status" value="1"/>
</dbReference>
<dbReference type="EMBL" id="NBCO01000002">
    <property type="protein sequence ID" value="ORC92953.1"/>
    <property type="molecule type" value="Genomic_DNA"/>
</dbReference>
<gene>
    <name evidence="10" type="ORF">TM35_000022790</name>
</gene>
<evidence type="ECO:0000256" key="3">
    <source>
        <dbReference type="ARBA" id="ARBA00022801"/>
    </source>
</evidence>
<feature type="domain" description="Helicase ATP-binding" evidence="8">
    <location>
        <begin position="163"/>
        <end position="337"/>
    </location>
</feature>
<dbReference type="VEuPathDB" id="TriTrypDB:TM35_000022790"/>
<dbReference type="PROSITE" id="PS51192">
    <property type="entry name" value="HELICASE_ATP_BIND_1"/>
    <property type="match status" value="1"/>
</dbReference>
<dbReference type="SMART" id="SM00487">
    <property type="entry name" value="DEXDc"/>
    <property type="match status" value="1"/>
</dbReference>
<evidence type="ECO:0000259" key="8">
    <source>
        <dbReference type="PROSITE" id="PS51192"/>
    </source>
</evidence>
<dbReference type="GO" id="GO:0016787">
    <property type="term" value="F:hydrolase activity"/>
    <property type="evidence" value="ECO:0007669"/>
    <property type="project" value="UniProtKB-KW"/>
</dbReference>
<evidence type="ECO:0000256" key="5">
    <source>
        <dbReference type="ARBA" id="ARBA00022840"/>
    </source>
</evidence>
<keyword evidence="3 6" id="KW-0378">Hydrolase</keyword>
<keyword evidence="4 6" id="KW-0347">Helicase</keyword>
<dbReference type="SUPFAM" id="SSF52540">
    <property type="entry name" value="P-loop containing nucleoside triphosphate hydrolases"/>
    <property type="match status" value="1"/>
</dbReference>
<dbReference type="InterPro" id="IPR000629">
    <property type="entry name" value="RNA-helicase_DEAD-box_CS"/>
</dbReference>
<feature type="region of interest" description="Disordered" evidence="7">
    <location>
        <begin position="528"/>
        <end position="612"/>
    </location>
</feature>
<name>A0A1X0P8K3_9TRYP</name>
<dbReference type="CDD" id="cd17966">
    <property type="entry name" value="DEADc_DDX5_DDX17"/>
    <property type="match status" value="1"/>
</dbReference>
<feature type="domain" description="Helicase C-terminal" evidence="9">
    <location>
        <begin position="349"/>
        <end position="513"/>
    </location>
</feature>
<dbReference type="InterPro" id="IPR014001">
    <property type="entry name" value="Helicase_ATP-bd"/>
</dbReference>
<keyword evidence="11" id="KW-1185">Reference proteome</keyword>
<evidence type="ECO:0000256" key="1">
    <source>
        <dbReference type="ARBA" id="ARBA00012552"/>
    </source>
</evidence>
<dbReference type="InterPro" id="IPR027417">
    <property type="entry name" value="P-loop_NTPase"/>
</dbReference>
<sequence length="612" mass="68875">MEESYNPFSGYQQPQRQHSQQGYRGGHARNGNGYGNNYGNGNNNYNNNNSNAGRRSSLDAPGEKMRPVDWSNVKLVPGNWNVIDTKSIQRAANAKTEAAPVAQLSEAEAKTWRDTNSIAVFGENCPPPITSFDQLNTLVPGYLQRKLTAQGFSSPTAVQAQTWPILLRGRDIVGVAKTGSGKTLAFMVPALAHIAMQEPLRPGDGPMVIVLAPTRELAQQIEQETNKVLPTEVRCGCVYGGAPKGPQLGMLRQGVHVLVATPGRLIDFLEIKRVNLFRVTYLVLDEADRMLDMGFEPQVRAICAQMRPERQTLMFSATWPKEIQRLAAEFQKDWIRIHVGSTELLANKDVTQHFILTQEHGKLDELKKLMSDHRNERVLVFCKTKKTADDLEWQLKKWGYDAMAIHGDKEQRQREFILDRFRKDPRLCVVATDVAARGLDIKQLETVVNYDFPMQIDDYVHRIGRTGRAGAKGEAFTLITKREQQITPAVLKELIAIIERAHQNVPDWMREWGDQQPRYQVMKRNRNHTGFGSQRHMPALNNGNRPSFDPQNGHASNNNNNNNNNNNRSGGTFGLPPKNNNGAAFSSSKIEYKRFDDSSDDDNAQPAKKRVK</sequence>
<dbReference type="InterPro" id="IPR011545">
    <property type="entry name" value="DEAD/DEAH_box_helicase_dom"/>
</dbReference>
<dbReference type="Pfam" id="PF00270">
    <property type="entry name" value="DEAD"/>
    <property type="match status" value="1"/>
</dbReference>
<feature type="region of interest" description="Disordered" evidence="7">
    <location>
        <begin position="1"/>
        <end position="65"/>
    </location>
</feature>
<evidence type="ECO:0000256" key="4">
    <source>
        <dbReference type="ARBA" id="ARBA00022806"/>
    </source>
</evidence>
<evidence type="ECO:0000256" key="7">
    <source>
        <dbReference type="SAM" id="MobiDB-lite"/>
    </source>
</evidence>
<feature type="compositionally biased region" description="Polar residues" evidence="7">
    <location>
        <begin position="1"/>
        <end position="21"/>
    </location>
</feature>
<dbReference type="RefSeq" id="XP_028887019.1">
    <property type="nucleotide sequence ID" value="XM_029021597.1"/>
</dbReference>
<dbReference type="GO" id="GO:0005524">
    <property type="term" value="F:ATP binding"/>
    <property type="evidence" value="ECO:0007669"/>
    <property type="project" value="UniProtKB-KW"/>
</dbReference>
<dbReference type="Pfam" id="PF00271">
    <property type="entry name" value="Helicase_C"/>
    <property type="match status" value="1"/>
</dbReference>
<dbReference type="GO" id="GO:0003676">
    <property type="term" value="F:nucleic acid binding"/>
    <property type="evidence" value="ECO:0007669"/>
    <property type="project" value="InterPro"/>
</dbReference>
<evidence type="ECO:0000259" key="9">
    <source>
        <dbReference type="PROSITE" id="PS51194"/>
    </source>
</evidence>
<dbReference type="Proteomes" id="UP000192257">
    <property type="component" value="Unassembled WGS sequence"/>
</dbReference>
<reference evidence="10 11" key="1">
    <citation type="submission" date="2017-03" db="EMBL/GenBank/DDBJ databases">
        <title>An alternative strategy for trypanosome survival in the mammalian bloodstream revealed through genome and transcriptome analysis of the ubiquitous bovine parasite Trypanosoma (Megatrypanum) theileri.</title>
        <authorList>
            <person name="Kelly S."/>
            <person name="Ivens A."/>
            <person name="Mott A."/>
            <person name="O'Neill E."/>
            <person name="Emms D."/>
            <person name="Macleod O."/>
            <person name="Voorheis P."/>
            <person name="Matthews J."/>
            <person name="Matthews K."/>
            <person name="Carrington M."/>
        </authorList>
    </citation>
    <scope>NUCLEOTIDE SEQUENCE [LARGE SCALE GENOMIC DNA]</scope>
    <source>
        <strain evidence="10">Edinburgh</strain>
    </source>
</reference>
<protein>
    <recommendedName>
        <fullName evidence="1">RNA helicase</fullName>
        <ecNumber evidence="1">3.6.4.13</ecNumber>
    </recommendedName>
</protein>
<organism evidence="10 11">
    <name type="scientific">Trypanosoma theileri</name>
    <dbReference type="NCBI Taxonomy" id="67003"/>
    <lineage>
        <taxon>Eukaryota</taxon>
        <taxon>Discoba</taxon>
        <taxon>Euglenozoa</taxon>
        <taxon>Kinetoplastea</taxon>
        <taxon>Metakinetoplastina</taxon>
        <taxon>Trypanosomatida</taxon>
        <taxon>Trypanosomatidae</taxon>
        <taxon>Trypanosoma</taxon>
    </lineage>
</organism>
<dbReference type="PANTHER" id="PTHR47958">
    <property type="entry name" value="ATP-DEPENDENT RNA HELICASE DBP3"/>
    <property type="match status" value="1"/>
</dbReference>
<keyword evidence="2 6" id="KW-0547">Nucleotide-binding</keyword>
<dbReference type="GeneID" id="39981377"/>
<feature type="compositionally biased region" description="Polar residues" evidence="7">
    <location>
        <begin position="541"/>
        <end position="556"/>
    </location>
</feature>
<feature type="compositionally biased region" description="Low complexity" evidence="7">
    <location>
        <begin position="557"/>
        <end position="567"/>
    </location>
</feature>
<dbReference type="FunFam" id="3.40.50.300:FF:000079">
    <property type="entry name" value="probable ATP-dependent RNA helicase DDX17"/>
    <property type="match status" value="1"/>
</dbReference>
<dbReference type="InterPro" id="IPR001650">
    <property type="entry name" value="Helicase_C-like"/>
</dbReference>